<dbReference type="InterPro" id="IPR013785">
    <property type="entry name" value="Aldolase_TIM"/>
</dbReference>
<evidence type="ECO:0000313" key="1">
    <source>
        <dbReference type="EMBL" id="GAA1642410.1"/>
    </source>
</evidence>
<reference evidence="1 2" key="1">
    <citation type="journal article" date="2019" name="Int. J. Syst. Evol. Microbiol.">
        <title>The Global Catalogue of Microorganisms (GCM) 10K type strain sequencing project: providing services to taxonomists for standard genome sequencing and annotation.</title>
        <authorList>
            <consortium name="The Broad Institute Genomics Platform"/>
            <consortium name="The Broad Institute Genome Sequencing Center for Infectious Disease"/>
            <person name="Wu L."/>
            <person name="Ma J."/>
        </authorList>
    </citation>
    <scope>NUCLEOTIDE SEQUENCE [LARGE SCALE GENOMIC DNA]</scope>
    <source>
        <strain evidence="1 2">JCM 13929</strain>
    </source>
</reference>
<protein>
    <recommendedName>
        <fullName evidence="3">Nitronate monooxygenase domain-containing protein</fullName>
    </recommendedName>
</protein>
<evidence type="ECO:0008006" key="3">
    <source>
        <dbReference type="Google" id="ProtNLM"/>
    </source>
</evidence>
<dbReference type="SUPFAM" id="SSF51412">
    <property type="entry name" value="Inosine monophosphate dehydrogenase (IMPDH)"/>
    <property type="match status" value="1"/>
</dbReference>
<dbReference type="Gene3D" id="3.20.20.70">
    <property type="entry name" value="Aldolase class I"/>
    <property type="match status" value="1"/>
</dbReference>
<proteinExistence type="predicted"/>
<gene>
    <name evidence="1" type="ORF">GCM10009733_044330</name>
</gene>
<sequence>MTTPLCDRPVIAAGGIGDGRGPAAALALGAPAGWLGTRFLTAEETATHDTYRQAVCRASAGDTVHTTCFDGGRPDAPYRVLGNRTLEAWERASPSAAPDRPGSCVIRRVAAGPRVSR</sequence>
<accession>A0ABN2FEF8</accession>
<evidence type="ECO:0000313" key="2">
    <source>
        <dbReference type="Proteomes" id="UP001500064"/>
    </source>
</evidence>
<dbReference type="Proteomes" id="UP001500064">
    <property type="component" value="Unassembled WGS sequence"/>
</dbReference>
<keyword evidence="2" id="KW-1185">Reference proteome</keyword>
<dbReference type="Pfam" id="PF03060">
    <property type="entry name" value="NMO"/>
    <property type="match status" value="1"/>
</dbReference>
<name>A0ABN2FEF8_9ACTN</name>
<dbReference type="PANTHER" id="PTHR32332:SF20">
    <property type="entry name" value="2-NITROPROPANE DIOXYGENASE-LIKE PROTEIN"/>
    <property type="match status" value="1"/>
</dbReference>
<comment type="caution">
    <text evidence="1">The sequence shown here is derived from an EMBL/GenBank/DDBJ whole genome shotgun (WGS) entry which is preliminary data.</text>
</comment>
<organism evidence="1 2">
    <name type="scientific">Nonomuraea maheshkhaliensis</name>
    <dbReference type="NCBI Taxonomy" id="419590"/>
    <lineage>
        <taxon>Bacteria</taxon>
        <taxon>Bacillati</taxon>
        <taxon>Actinomycetota</taxon>
        <taxon>Actinomycetes</taxon>
        <taxon>Streptosporangiales</taxon>
        <taxon>Streptosporangiaceae</taxon>
        <taxon>Nonomuraea</taxon>
    </lineage>
</organism>
<dbReference type="PANTHER" id="PTHR32332">
    <property type="entry name" value="2-NITROPROPANE DIOXYGENASE"/>
    <property type="match status" value="1"/>
</dbReference>
<dbReference type="EMBL" id="BAAAMU010000031">
    <property type="protein sequence ID" value="GAA1642410.1"/>
    <property type="molecule type" value="Genomic_DNA"/>
</dbReference>